<keyword evidence="2" id="KW-0963">Cytoplasm</keyword>
<evidence type="ECO:0000256" key="3">
    <source>
        <dbReference type="ARBA" id="ARBA00022670"/>
    </source>
</evidence>
<dbReference type="Proteomes" id="UP001314261">
    <property type="component" value="Unassembled WGS sequence"/>
</dbReference>
<dbReference type="NCBIfam" id="NF045542">
    <property type="entry name" value="Clp_rel_HeadMat"/>
    <property type="match status" value="1"/>
</dbReference>
<dbReference type="EMBL" id="CAUZLR010000001">
    <property type="protein sequence ID" value="CAK1225503.1"/>
    <property type="molecule type" value="Genomic_DNA"/>
</dbReference>
<dbReference type="SUPFAM" id="SSF52096">
    <property type="entry name" value="ClpP/crotonase"/>
    <property type="match status" value="1"/>
</dbReference>
<dbReference type="InterPro" id="IPR001907">
    <property type="entry name" value="ClpP"/>
</dbReference>
<dbReference type="Gene3D" id="3.90.226.10">
    <property type="entry name" value="2-enoyl-CoA Hydratase, Chain A, domain 1"/>
    <property type="match status" value="1"/>
</dbReference>
<evidence type="ECO:0000256" key="2">
    <source>
        <dbReference type="ARBA" id="ARBA00022490"/>
    </source>
</evidence>
<gene>
    <name evidence="7" type="ORF">R54839_PPFHFPJH_00172</name>
</gene>
<evidence type="ECO:0000256" key="6">
    <source>
        <dbReference type="RuleBase" id="RU003567"/>
    </source>
</evidence>
<keyword evidence="5" id="KW-0720">Serine protease</keyword>
<dbReference type="RefSeq" id="WP_338345809.1">
    <property type="nucleotide sequence ID" value="NZ_CAUZLR010000001.1"/>
</dbReference>
<evidence type="ECO:0000256" key="4">
    <source>
        <dbReference type="ARBA" id="ARBA00022801"/>
    </source>
</evidence>
<dbReference type="GO" id="GO:0008233">
    <property type="term" value="F:peptidase activity"/>
    <property type="evidence" value="ECO:0007669"/>
    <property type="project" value="UniProtKB-KW"/>
</dbReference>
<sequence length="244" mass="26388">MTVIDIKGAVVDDMTAKMYDYFDLSCVNPANVAQQMQDGNTDDLVLNIASNGGDVFAASEIYTMLRDSGRNVVVNIQGLAASAASVIAMAGDEVNISPTAQIMIHQASSFAEGNRDDMAKTINALQGIDESIASAYEQKTGIDQGQLLNMMSNETWLGAQEAVDKGFADNIMFAEEQAPQLVNATMGIIPKSSVEKFFNLKAKADNKNTSEKTEKSKTEEVTNESRLADLRNQKAAILLQSFNR</sequence>
<comment type="similarity">
    <text evidence="1 6">Belongs to the peptidase S14 family.</text>
</comment>
<comment type="caution">
    <text evidence="7">The sequence shown here is derived from an EMBL/GenBank/DDBJ whole genome shotgun (WGS) entry which is preliminary data.</text>
</comment>
<name>A0ABM9MM97_9LACO</name>
<accession>A0ABM9MM97</accession>
<evidence type="ECO:0000313" key="8">
    <source>
        <dbReference type="Proteomes" id="UP001314261"/>
    </source>
</evidence>
<dbReference type="InterPro" id="IPR029045">
    <property type="entry name" value="ClpP/crotonase-like_dom_sf"/>
</dbReference>
<keyword evidence="3 7" id="KW-0645">Protease</keyword>
<dbReference type="CDD" id="cd07016">
    <property type="entry name" value="S14_ClpP_1"/>
    <property type="match status" value="1"/>
</dbReference>
<keyword evidence="8" id="KW-1185">Reference proteome</keyword>
<dbReference type="InterPro" id="IPR023562">
    <property type="entry name" value="ClpP/TepA"/>
</dbReference>
<dbReference type="PRINTS" id="PR00127">
    <property type="entry name" value="CLPPROTEASEP"/>
</dbReference>
<evidence type="ECO:0000256" key="1">
    <source>
        <dbReference type="ARBA" id="ARBA00007039"/>
    </source>
</evidence>
<organism evidence="7 8">
    <name type="scientific">Fructobacillus fructosus</name>
    <dbReference type="NCBI Taxonomy" id="1631"/>
    <lineage>
        <taxon>Bacteria</taxon>
        <taxon>Bacillati</taxon>
        <taxon>Bacillota</taxon>
        <taxon>Bacilli</taxon>
        <taxon>Lactobacillales</taxon>
        <taxon>Lactobacillaceae</taxon>
        <taxon>Fructobacillus</taxon>
    </lineage>
</organism>
<reference evidence="7 8" key="1">
    <citation type="submission" date="2023-10" db="EMBL/GenBank/DDBJ databases">
        <authorList>
            <person name="Botero Cardona J."/>
        </authorList>
    </citation>
    <scope>NUCLEOTIDE SEQUENCE [LARGE SCALE GENOMIC DNA]</scope>
    <source>
        <strain evidence="7 8">R-54839</strain>
    </source>
</reference>
<proteinExistence type="inferred from homology"/>
<dbReference type="Pfam" id="PF00574">
    <property type="entry name" value="CLP_protease"/>
    <property type="match status" value="1"/>
</dbReference>
<evidence type="ECO:0000256" key="5">
    <source>
        <dbReference type="ARBA" id="ARBA00022825"/>
    </source>
</evidence>
<protein>
    <recommendedName>
        <fullName evidence="6">ATP-dependent Clp protease proteolytic subunit</fullName>
    </recommendedName>
</protein>
<dbReference type="GO" id="GO:0006508">
    <property type="term" value="P:proteolysis"/>
    <property type="evidence" value="ECO:0007669"/>
    <property type="project" value="UniProtKB-KW"/>
</dbReference>
<evidence type="ECO:0000313" key="7">
    <source>
        <dbReference type="EMBL" id="CAK1225503.1"/>
    </source>
</evidence>
<keyword evidence="4" id="KW-0378">Hydrolase</keyword>
<dbReference type="PANTHER" id="PTHR10381">
    <property type="entry name" value="ATP-DEPENDENT CLP PROTEASE PROTEOLYTIC SUBUNIT"/>
    <property type="match status" value="1"/>
</dbReference>
<dbReference type="PANTHER" id="PTHR10381:SF70">
    <property type="entry name" value="ATP-DEPENDENT CLP PROTEASE PROTEOLYTIC SUBUNIT"/>
    <property type="match status" value="1"/>
</dbReference>